<sequence length="99" mass="10718">MVAGGSRGGLAGSREKRRRRQRRRQRNGDSGSTGDGGSGNTELALLEWPEFAERNGGETACARKKGVCVLRPNSTIWPRFSLQPRHITPFGPGSLTPEA</sequence>
<evidence type="ECO:0000313" key="4">
    <source>
        <dbReference type="Proteomes" id="UP000501690"/>
    </source>
</evidence>
<reference evidence="3 4" key="1">
    <citation type="submission" date="2019-04" db="EMBL/GenBank/DDBJ databases">
        <title>An improved genome assembly and genetic linkage map for asparagus bean, Vigna unguiculata ssp. sesquipedialis.</title>
        <authorList>
            <person name="Xia Q."/>
            <person name="Zhang R."/>
            <person name="Dong Y."/>
        </authorList>
    </citation>
    <scope>NUCLEOTIDE SEQUENCE [LARGE SCALE GENOMIC DNA]</scope>
    <source>
        <tissue evidence="3">Leaf</tissue>
    </source>
</reference>
<name>A0A4D6LYY7_VIGUN</name>
<dbReference type="EMBL" id="CP039349">
    <property type="protein sequence ID" value="QCD94178.1"/>
    <property type="molecule type" value="Genomic_DNA"/>
</dbReference>
<accession>A0A4D6LYY7</accession>
<evidence type="ECO:0000313" key="2">
    <source>
        <dbReference type="EMBL" id="QCD94178.1"/>
    </source>
</evidence>
<evidence type="ECO:0000256" key="1">
    <source>
        <dbReference type="SAM" id="MobiDB-lite"/>
    </source>
</evidence>
<feature type="region of interest" description="Disordered" evidence="1">
    <location>
        <begin position="1"/>
        <end position="43"/>
    </location>
</feature>
<feature type="compositionally biased region" description="Gly residues" evidence="1">
    <location>
        <begin position="1"/>
        <end position="11"/>
    </location>
</feature>
<dbReference type="EMBL" id="CP039349">
    <property type="protein sequence ID" value="QCD94179.1"/>
    <property type="molecule type" value="Genomic_DNA"/>
</dbReference>
<proteinExistence type="predicted"/>
<feature type="compositionally biased region" description="Basic residues" evidence="1">
    <location>
        <begin position="15"/>
        <end position="25"/>
    </location>
</feature>
<dbReference type="AlphaFoldDB" id="A0A4D6LYY7"/>
<gene>
    <name evidence="2" type="ORF">DEO72_LG5g2258</name>
    <name evidence="3" type="ORF">DEO72_LG5g2259</name>
</gene>
<keyword evidence="4" id="KW-1185">Reference proteome</keyword>
<evidence type="ECO:0000313" key="3">
    <source>
        <dbReference type="EMBL" id="QCD94179.1"/>
    </source>
</evidence>
<protein>
    <submittedName>
        <fullName evidence="3">Uncharacterized protein</fullName>
    </submittedName>
</protein>
<dbReference type="Proteomes" id="UP000501690">
    <property type="component" value="Linkage Group LG5"/>
</dbReference>
<organism evidence="3 4">
    <name type="scientific">Vigna unguiculata</name>
    <name type="common">Cowpea</name>
    <dbReference type="NCBI Taxonomy" id="3917"/>
    <lineage>
        <taxon>Eukaryota</taxon>
        <taxon>Viridiplantae</taxon>
        <taxon>Streptophyta</taxon>
        <taxon>Embryophyta</taxon>
        <taxon>Tracheophyta</taxon>
        <taxon>Spermatophyta</taxon>
        <taxon>Magnoliopsida</taxon>
        <taxon>eudicotyledons</taxon>
        <taxon>Gunneridae</taxon>
        <taxon>Pentapetalae</taxon>
        <taxon>rosids</taxon>
        <taxon>fabids</taxon>
        <taxon>Fabales</taxon>
        <taxon>Fabaceae</taxon>
        <taxon>Papilionoideae</taxon>
        <taxon>50 kb inversion clade</taxon>
        <taxon>NPAAA clade</taxon>
        <taxon>indigoferoid/millettioid clade</taxon>
        <taxon>Phaseoleae</taxon>
        <taxon>Vigna</taxon>
    </lineage>
</organism>